<accession>A0ABR1CDY4</accession>
<organism evidence="2 3">
    <name type="scientific">Necator americanus</name>
    <name type="common">Human hookworm</name>
    <dbReference type="NCBI Taxonomy" id="51031"/>
    <lineage>
        <taxon>Eukaryota</taxon>
        <taxon>Metazoa</taxon>
        <taxon>Ecdysozoa</taxon>
        <taxon>Nematoda</taxon>
        <taxon>Chromadorea</taxon>
        <taxon>Rhabditida</taxon>
        <taxon>Rhabditina</taxon>
        <taxon>Rhabditomorpha</taxon>
        <taxon>Strongyloidea</taxon>
        <taxon>Ancylostomatidae</taxon>
        <taxon>Bunostominae</taxon>
        <taxon>Necator</taxon>
    </lineage>
</organism>
<evidence type="ECO:0000259" key="1">
    <source>
        <dbReference type="Pfam" id="PF03372"/>
    </source>
</evidence>
<name>A0ABR1CDY4_NECAM</name>
<dbReference type="InterPro" id="IPR036691">
    <property type="entry name" value="Endo/exonu/phosph_ase_sf"/>
</dbReference>
<dbReference type="Proteomes" id="UP001303046">
    <property type="component" value="Unassembled WGS sequence"/>
</dbReference>
<dbReference type="PANTHER" id="PTHR19446">
    <property type="entry name" value="REVERSE TRANSCRIPTASES"/>
    <property type="match status" value="1"/>
</dbReference>
<dbReference type="Gene3D" id="3.60.10.10">
    <property type="entry name" value="Endonuclease/exonuclease/phosphatase"/>
    <property type="match status" value="1"/>
</dbReference>
<feature type="domain" description="Endonuclease/exonuclease/phosphatase" evidence="1">
    <location>
        <begin position="35"/>
        <end position="241"/>
    </location>
</feature>
<dbReference type="Pfam" id="PF03372">
    <property type="entry name" value="Exo_endo_phos"/>
    <property type="match status" value="1"/>
</dbReference>
<sequence length="579" mass="65815">MATGERRSNLRLLRTSLILDQGTTRHGDCLRLCNYNTRTVSRDADLHALLGAAERIKFHVIALQDTKCRRSDVQQMNDGTLVIRGEKVPSRNVGDGGSALICRPSRRFSRDPVTSFGHSASALCTKNPSELEEVVRNEKSFYKFVVGDFNAKLGKATEEEYRIGRFGLGDRNKNGNRLAGLLSAVRLFHGNSLFMKKDQRRWTWESPNGATRAEIDHILTNRRWCLLDVSVVPSFCSGSDHRLLRAEIRISHTMKKNICYRQRRRKEAYDDCVLEDSLTQGDWHIEEDLNVDYEMLLRGLRACAERASKPRTTNLDRISKTTKELLERRRALRLDPNASHIEGLVANTSCRKALQEDLLKYKQKKILKTAQRRTSLKKCRSDLREYNIPLASLLSEDGIRTSSRREMEVITEKFYSNLFRSSTPVSSPIIPTGEAPPRILPSEVRVAIKSMKSGTAPGPDFISAEVLRAGGHPLHVILAAHMTSYLQKERIPDQWKTSRTVLIHKKGDRENLRNYRPICLLSVLYKVFTKIILTRISRTLDEAQSQKQAGFRQGFSLFLFSLVQGGSAAWTTSRPYRGS</sequence>
<dbReference type="SUPFAM" id="SSF56219">
    <property type="entry name" value="DNase I-like"/>
    <property type="match status" value="1"/>
</dbReference>
<comment type="caution">
    <text evidence="2">The sequence shown here is derived from an EMBL/GenBank/DDBJ whole genome shotgun (WGS) entry which is preliminary data.</text>
</comment>
<evidence type="ECO:0000313" key="3">
    <source>
        <dbReference type="Proteomes" id="UP001303046"/>
    </source>
</evidence>
<protein>
    <recommendedName>
        <fullName evidence="1">Endonuclease/exonuclease/phosphatase domain-containing protein</fullName>
    </recommendedName>
</protein>
<reference evidence="2 3" key="1">
    <citation type="submission" date="2023-08" db="EMBL/GenBank/DDBJ databases">
        <title>A Necator americanus chromosomal reference genome.</title>
        <authorList>
            <person name="Ilik V."/>
            <person name="Petrzelkova K.J."/>
            <person name="Pardy F."/>
            <person name="Fuh T."/>
            <person name="Niatou-Singa F.S."/>
            <person name="Gouil Q."/>
            <person name="Baker L."/>
            <person name="Ritchie M.E."/>
            <person name="Jex A.R."/>
            <person name="Gazzola D."/>
            <person name="Li H."/>
            <person name="Toshio Fujiwara R."/>
            <person name="Zhan B."/>
            <person name="Aroian R.V."/>
            <person name="Pafco B."/>
            <person name="Schwarz E.M."/>
        </authorList>
    </citation>
    <scope>NUCLEOTIDE SEQUENCE [LARGE SCALE GENOMIC DNA]</scope>
    <source>
        <strain evidence="2 3">Aroian</strain>
        <tissue evidence="2">Whole animal</tissue>
    </source>
</reference>
<gene>
    <name evidence="2" type="primary">Necator_chrII.g6554</name>
    <name evidence="2" type="ORF">RB195_018761</name>
</gene>
<evidence type="ECO:0000313" key="2">
    <source>
        <dbReference type="EMBL" id="KAK6735723.1"/>
    </source>
</evidence>
<keyword evidence="3" id="KW-1185">Reference proteome</keyword>
<dbReference type="InterPro" id="IPR005135">
    <property type="entry name" value="Endo/exonuclease/phosphatase"/>
</dbReference>
<proteinExistence type="predicted"/>
<dbReference type="EMBL" id="JAVFWL010000002">
    <property type="protein sequence ID" value="KAK6735723.1"/>
    <property type="molecule type" value="Genomic_DNA"/>
</dbReference>